<sequence length="194" mass="21336">MKNTVKGVVPSTNVIAVGSSSSVDVKEEHKAVSDDLRKAARVAHDSDFVASVTYIRPGTSKRPEVDEQEQTHLTKKIVQDIKSMSLNDALKNKVNSSRGGLRRSERKVDKCVEKRDERIGQKTYIAVEVKSTECKHMRVEHMRSATLGWSFDSLKKRESSELDADGLGSATFKPLSRTTPMAIDTSTGELGSAT</sequence>
<reference evidence="1 2" key="2">
    <citation type="journal article" date="2022" name="Mol. Ecol. Resour.">
        <title>The genomes of chicory, endive, great burdock and yacon provide insights into Asteraceae paleo-polyploidization history and plant inulin production.</title>
        <authorList>
            <person name="Fan W."/>
            <person name="Wang S."/>
            <person name="Wang H."/>
            <person name="Wang A."/>
            <person name="Jiang F."/>
            <person name="Liu H."/>
            <person name="Zhao H."/>
            <person name="Xu D."/>
            <person name="Zhang Y."/>
        </authorList>
    </citation>
    <scope>NUCLEOTIDE SEQUENCE [LARGE SCALE GENOMIC DNA]</scope>
    <source>
        <strain evidence="2">cv. Niubang</strain>
    </source>
</reference>
<keyword evidence="2" id="KW-1185">Reference proteome</keyword>
<accession>A0ACB8YIA0</accession>
<dbReference type="EMBL" id="CM042058">
    <property type="protein sequence ID" value="KAI3684987.1"/>
    <property type="molecule type" value="Genomic_DNA"/>
</dbReference>
<protein>
    <submittedName>
        <fullName evidence="1">Uncharacterized protein</fullName>
    </submittedName>
</protein>
<evidence type="ECO:0000313" key="2">
    <source>
        <dbReference type="Proteomes" id="UP001055879"/>
    </source>
</evidence>
<organism evidence="1 2">
    <name type="scientific">Arctium lappa</name>
    <name type="common">Greater burdock</name>
    <name type="synonym">Lappa major</name>
    <dbReference type="NCBI Taxonomy" id="4217"/>
    <lineage>
        <taxon>Eukaryota</taxon>
        <taxon>Viridiplantae</taxon>
        <taxon>Streptophyta</taxon>
        <taxon>Embryophyta</taxon>
        <taxon>Tracheophyta</taxon>
        <taxon>Spermatophyta</taxon>
        <taxon>Magnoliopsida</taxon>
        <taxon>eudicotyledons</taxon>
        <taxon>Gunneridae</taxon>
        <taxon>Pentapetalae</taxon>
        <taxon>asterids</taxon>
        <taxon>campanulids</taxon>
        <taxon>Asterales</taxon>
        <taxon>Asteraceae</taxon>
        <taxon>Carduoideae</taxon>
        <taxon>Cardueae</taxon>
        <taxon>Arctiinae</taxon>
        <taxon>Arctium</taxon>
    </lineage>
</organism>
<name>A0ACB8YIA0_ARCLA</name>
<evidence type="ECO:0000313" key="1">
    <source>
        <dbReference type="EMBL" id="KAI3684987.1"/>
    </source>
</evidence>
<reference evidence="2" key="1">
    <citation type="journal article" date="2022" name="Mol. Ecol. Resour.">
        <title>The genomes of chicory, endive, great burdock and yacon provide insights into Asteraceae palaeo-polyploidization history and plant inulin production.</title>
        <authorList>
            <person name="Fan W."/>
            <person name="Wang S."/>
            <person name="Wang H."/>
            <person name="Wang A."/>
            <person name="Jiang F."/>
            <person name="Liu H."/>
            <person name="Zhao H."/>
            <person name="Xu D."/>
            <person name="Zhang Y."/>
        </authorList>
    </citation>
    <scope>NUCLEOTIDE SEQUENCE [LARGE SCALE GENOMIC DNA]</scope>
    <source>
        <strain evidence="2">cv. Niubang</strain>
    </source>
</reference>
<gene>
    <name evidence="1" type="ORF">L6452_34217</name>
</gene>
<comment type="caution">
    <text evidence="1">The sequence shown here is derived from an EMBL/GenBank/DDBJ whole genome shotgun (WGS) entry which is preliminary data.</text>
</comment>
<proteinExistence type="predicted"/>
<dbReference type="Proteomes" id="UP001055879">
    <property type="component" value="Linkage Group LG12"/>
</dbReference>